<feature type="region of interest" description="Disordered" evidence="1">
    <location>
        <begin position="184"/>
        <end position="206"/>
    </location>
</feature>
<keyword evidence="3" id="KW-0378">Hydrolase</keyword>
<evidence type="ECO:0000259" key="2">
    <source>
        <dbReference type="Pfam" id="PF01974"/>
    </source>
</evidence>
<dbReference type="GO" id="GO:0000213">
    <property type="term" value="F:tRNA-intron lyase activity"/>
    <property type="evidence" value="ECO:0007669"/>
    <property type="project" value="InterPro"/>
</dbReference>
<keyword evidence="3" id="KW-0540">Nuclease</keyword>
<evidence type="ECO:0000313" key="3">
    <source>
        <dbReference type="EMBL" id="KAK7197302.1"/>
    </source>
</evidence>
<reference evidence="3 4" key="1">
    <citation type="journal article" date="2021" name="MBio">
        <title>A New Model Trypanosomatid, Novymonas esmeraldas: Genomic Perception of Its 'Candidatus Pandoraea novymonadis' Endosymbiont.</title>
        <authorList>
            <person name="Zakharova A."/>
            <person name="Saura A."/>
            <person name="Butenko A."/>
            <person name="Podesvova L."/>
            <person name="Warmusova S."/>
            <person name="Kostygov A.Y."/>
            <person name="Nenarokova A."/>
            <person name="Lukes J."/>
            <person name="Opperdoes F.R."/>
            <person name="Yurchenko V."/>
        </authorList>
    </citation>
    <scope>NUCLEOTIDE SEQUENCE [LARGE SCALE GENOMIC DNA]</scope>
    <source>
        <strain evidence="3 4">E262AT.01</strain>
    </source>
</reference>
<dbReference type="EMBL" id="JAECZO010000101">
    <property type="protein sequence ID" value="KAK7197302.1"/>
    <property type="molecule type" value="Genomic_DNA"/>
</dbReference>
<dbReference type="Pfam" id="PF01974">
    <property type="entry name" value="tRNA_int_endo"/>
    <property type="match status" value="1"/>
</dbReference>
<organism evidence="3 4">
    <name type="scientific">Novymonas esmeraldas</name>
    <dbReference type="NCBI Taxonomy" id="1808958"/>
    <lineage>
        <taxon>Eukaryota</taxon>
        <taxon>Discoba</taxon>
        <taxon>Euglenozoa</taxon>
        <taxon>Kinetoplastea</taxon>
        <taxon>Metakinetoplastina</taxon>
        <taxon>Trypanosomatida</taxon>
        <taxon>Trypanosomatidae</taxon>
        <taxon>Novymonas</taxon>
    </lineage>
</organism>
<protein>
    <submittedName>
        <fullName evidence="3">tRNA intron endonuclease, catalytic C-terminal domain containing protein</fullName>
    </submittedName>
</protein>
<dbReference type="AlphaFoldDB" id="A0AAW0EUV0"/>
<keyword evidence="3" id="KW-0255">Endonuclease</keyword>
<feature type="domain" description="tRNA intron endonuclease catalytic" evidence="2">
    <location>
        <begin position="95"/>
        <end position="168"/>
    </location>
</feature>
<keyword evidence="4" id="KW-1185">Reference proteome</keyword>
<dbReference type="GO" id="GO:0006388">
    <property type="term" value="P:tRNA splicing, via endonucleolytic cleavage and ligation"/>
    <property type="evidence" value="ECO:0007669"/>
    <property type="project" value="InterPro"/>
</dbReference>
<feature type="compositionally biased region" description="Basic residues" evidence="1">
    <location>
        <begin position="191"/>
        <end position="200"/>
    </location>
</feature>
<accession>A0AAW0EUV0</accession>
<comment type="caution">
    <text evidence="3">The sequence shown here is derived from an EMBL/GenBank/DDBJ whole genome shotgun (WGS) entry which is preliminary data.</text>
</comment>
<dbReference type="InterPro" id="IPR006677">
    <property type="entry name" value="tRNA_intron_Endonuc_cat-like"/>
</dbReference>
<evidence type="ECO:0000313" key="4">
    <source>
        <dbReference type="Proteomes" id="UP001430356"/>
    </source>
</evidence>
<name>A0AAW0EUV0_9TRYP</name>
<proteinExistence type="predicted"/>
<evidence type="ECO:0000256" key="1">
    <source>
        <dbReference type="SAM" id="MobiDB-lite"/>
    </source>
</evidence>
<dbReference type="Proteomes" id="UP001430356">
    <property type="component" value="Unassembled WGS sequence"/>
</dbReference>
<gene>
    <name evidence="3" type="ORF">NESM_000677200</name>
</gene>
<sequence>MDALSSAERVPAEEREAVVLVMGGTHGPLFVVQESEAAVAHLAAHYPQFKKRGFGWCLSVEEVSFMMAELHPRGSIRFATAAVERQFTVLRQSYARECAMYAALTAEHGYRLRHGSQFGSSYIGYQDVGEHGECLLFAGPLTELERVRAERIARSVGKLAMLVTMDADDGGGVSAGVTVTPLAAASSTGAPRRRSQKSRRTGSPLL</sequence>